<evidence type="ECO:0000313" key="3">
    <source>
        <dbReference type="EMBL" id="MBB5660767.1"/>
    </source>
</evidence>
<protein>
    <recommendedName>
        <fullName evidence="2">TadE-like domain-containing protein</fullName>
    </recommendedName>
</protein>
<keyword evidence="1" id="KW-0472">Membrane</keyword>
<keyword evidence="1" id="KW-0812">Transmembrane</keyword>
<feature type="transmembrane region" description="Helical" evidence="1">
    <location>
        <begin position="21"/>
        <end position="49"/>
    </location>
</feature>
<name>A0A7W9A3X9_9CAUL</name>
<keyword evidence="4" id="KW-1185">Reference proteome</keyword>
<evidence type="ECO:0000256" key="1">
    <source>
        <dbReference type="SAM" id="Phobius"/>
    </source>
</evidence>
<proteinExistence type="predicted"/>
<evidence type="ECO:0000313" key="4">
    <source>
        <dbReference type="Proteomes" id="UP000548978"/>
    </source>
</evidence>
<gene>
    <name evidence="3" type="ORF">FHS65_001518</name>
</gene>
<dbReference type="InterPro" id="IPR012495">
    <property type="entry name" value="TadE-like_dom"/>
</dbReference>
<dbReference type="EMBL" id="JACIJB010000005">
    <property type="protein sequence ID" value="MBB5660767.1"/>
    <property type="molecule type" value="Genomic_DNA"/>
</dbReference>
<organism evidence="3 4">
    <name type="scientific">Brevundimonas halotolerans</name>
    <dbReference type="NCBI Taxonomy" id="69670"/>
    <lineage>
        <taxon>Bacteria</taxon>
        <taxon>Pseudomonadati</taxon>
        <taxon>Pseudomonadota</taxon>
        <taxon>Alphaproteobacteria</taxon>
        <taxon>Caulobacterales</taxon>
        <taxon>Caulobacteraceae</taxon>
        <taxon>Brevundimonas</taxon>
    </lineage>
</organism>
<dbReference type="Proteomes" id="UP000548978">
    <property type="component" value="Unassembled WGS sequence"/>
</dbReference>
<comment type="caution">
    <text evidence="3">The sequence shown here is derived from an EMBL/GenBank/DDBJ whole genome shotgun (WGS) entry which is preliminary data.</text>
</comment>
<reference evidence="3 4" key="1">
    <citation type="submission" date="2020-08" db="EMBL/GenBank/DDBJ databases">
        <title>Genomic Encyclopedia of Type Strains, Phase IV (KMG-IV): sequencing the most valuable type-strain genomes for metagenomic binning, comparative biology and taxonomic classification.</title>
        <authorList>
            <person name="Goeker M."/>
        </authorList>
    </citation>
    <scope>NUCLEOTIDE SEQUENCE [LARGE SCALE GENOMIC DNA]</scope>
    <source>
        <strain evidence="3 4">DSM 24448</strain>
    </source>
</reference>
<dbReference type="OrthoDB" id="7990385at2"/>
<dbReference type="RefSeq" id="WP_123288019.1">
    <property type="nucleotide sequence ID" value="NZ_JACIJB010000005.1"/>
</dbReference>
<accession>A0A7W9A3X9</accession>
<dbReference type="Pfam" id="PF07811">
    <property type="entry name" value="TadE"/>
    <property type="match status" value="1"/>
</dbReference>
<evidence type="ECO:0000259" key="2">
    <source>
        <dbReference type="Pfam" id="PF07811"/>
    </source>
</evidence>
<sequence>MLRAARSRTALDRFLAARRGSTAVEFAMVAMPFFFMMFAVLELAFVFVLDSVLENAVIETGRLVRTGQAESQGFNATQFKTSMCGRMSIFSSDCMAKVTVDVREIPQFTNPNPPDPTAGSSFSEAGLGYDGGDPGSLMLVRAWYRHTLFTPFLEQGLARMGDGKAILTATTAFRNEPWR</sequence>
<keyword evidence="1" id="KW-1133">Transmembrane helix</keyword>
<dbReference type="AlphaFoldDB" id="A0A7W9A3X9"/>
<feature type="domain" description="TadE-like" evidence="2">
    <location>
        <begin position="20"/>
        <end position="62"/>
    </location>
</feature>